<dbReference type="SUPFAM" id="SSF52047">
    <property type="entry name" value="RNI-like"/>
    <property type="match status" value="1"/>
</dbReference>
<gene>
    <name evidence="4" type="primary">LOC100773839</name>
</gene>
<evidence type="ECO:0000313" key="4">
    <source>
        <dbReference type="Ensembl" id="ENSCGRP00001018818.1"/>
    </source>
</evidence>
<evidence type="ECO:0000256" key="2">
    <source>
        <dbReference type="ARBA" id="ARBA00022614"/>
    </source>
</evidence>
<proteinExistence type="inferred from homology"/>
<keyword evidence="2" id="KW-0433">Leucine-rich repeat</keyword>
<dbReference type="GO" id="GO:0008284">
    <property type="term" value="P:positive regulation of cell population proliferation"/>
    <property type="evidence" value="ECO:0007669"/>
    <property type="project" value="InterPro"/>
</dbReference>
<dbReference type="AlphaFoldDB" id="A0A8C2MPZ3"/>
<comment type="similarity">
    <text evidence="1">Belongs to the PRAME family.</text>
</comment>
<sequence length="474" mass="54617">MSLQTPPTLLKQARQALLRNEELAISAVEQLPMELFTAVFQDAFKGRHNRMVKAMVAAWPFPCLPVGTLMKTPNLETFQAVLEGVDMQLARNFHPRNKMKVLDFRKVHHEFWTIWTGTEDGDCSSESGDEEQVVKVLPRYAVRRHLKVIAELCLRRGLDEEEAYFLQWAQERKGSLQLCCAKMKIWDMPLGKIKEILSVFQPWHIEELELNTGWDRYSLAWFATYLGHMRNLRKLSLAHIYQNSTGTGNMNCIRKFLSQVSKLHFLQHLSMKAIYFLRHQVNKLLSCLRSPLESFSISGYFLTHYDLNCISRCQRLCELKHLAMRGVGLLATDSMPLKHLLETVAHTLQSLDLQGCGMEDSQLTDLIPALSRCTQLNKVNLYDNKFSVSILKDLLMHTANWSKMNGEQYPAPVECYDDFGVIDTEIFLYLCPELMDALRAQRQPKRIIFGTETCSQCGVRCVYDLGPRLCPCWQ</sequence>
<dbReference type="InterPro" id="IPR032675">
    <property type="entry name" value="LRR_dom_sf"/>
</dbReference>
<dbReference type="PIRSF" id="PIRSF038286">
    <property type="entry name" value="PRAME"/>
    <property type="match status" value="1"/>
</dbReference>
<organism evidence="4 5">
    <name type="scientific">Cricetulus griseus</name>
    <name type="common">Chinese hamster</name>
    <name type="synonym">Cricetulus barabensis griseus</name>
    <dbReference type="NCBI Taxonomy" id="10029"/>
    <lineage>
        <taxon>Eukaryota</taxon>
        <taxon>Metazoa</taxon>
        <taxon>Chordata</taxon>
        <taxon>Craniata</taxon>
        <taxon>Vertebrata</taxon>
        <taxon>Euteleostomi</taxon>
        <taxon>Mammalia</taxon>
        <taxon>Eutheria</taxon>
        <taxon>Euarchontoglires</taxon>
        <taxon>Glires</taxon>
        <taxon>Rodentia</taxon>
        <taxon>Myomorpha</taxon>
        <taxon>Muroidea</taxon>
        <taxon>Cricetidae</taxon>
        <taxon>Cricetinae</taxon>
        <taxon>Cricetulus</taxon>
    </lineage>
</organism>
<evidence type="ECO:0000256" key="1">
    <source>
        <dbReference type="ARBA" id="ARBA00009608"/>
    </source>
</evidence>
<evidence type="ECO:0000313" key="5">
    <source>
        <dbReference type="Proteomes" id="UP000694386"/>
    </source>
</evidence>
<keyword evidence="3" id="KW-0677">Repeat</keyword>
<dbReference type="InterPro" id="IPR050694">
    <property type="entry name" value="LRRC14/PRAME"/>
</dbReference>
<accession>A0A8C2MPZ3</accession>
<reference evidence="4" key="1">
    <citation type="submission" date="2025-08" db="UniProtKB">
        <authorList>
            <consortium name="Ensembl"/>
        </authorList>
    </citation>
    <scope>IDENTIFICATION</scope>
</reference>
<dbReference type="InterPro" id="IPR026271">
    <property type="entry name" value="PRAME"/>
</dbReference>
<name>A0A8C2MPZ3_CRIGR</name>
<dbReference type="PANTHER" id="PTHR14224:SF94">
    <property type="entry name" value="PRAME FAMILY MEMBER 12"/>
    <property type="match status" value="1"/>
</dbReference>
<dbReference type="GO" id="GO:0043066">
    <property type="term" value="P:negative regulation of apoptotic process"/>
    <property type="evidence" value="ECO:0007669"/>
    <property type="project" value="InterPro"/>
</dbReference>
<dbReference type="Gene3D" id="3.80.10.10">
    <property type="entry name" value="Ribonuclease Inhibitor"/>
    <property type="match status" value="1"/>
</dbReference>
<dbReference type="Ensembl" id="ENSCGRT00001023062.1">
    <property type="protein sequence ID" value="ENSCGRP00001018818.1"/>
    <property type="gene ID" value="ENSCGRG00001018445.1"/>
</dbReference>
<protein>
    <submittedName>
        <fullName evidence="4">Oogenesin-2-like</fullName>
    </submittedName>
</protein>
<dbReference type="PANTHER" id="PTHR14224">
    <property type="entry name" value="SIMILAR TO PREFERENTIALLY EXPRESSED ANTIGEN IN MELANOMA-LIKE 3"/>
    <property type="match status" value="1"/>
</dbReference>
<reference evidence="4" key="2">
    <citation type="submission" date="2025-09" db="UniProtKB">
        <authorList>
            <consortium name="Ensembl"/>
        </authorList>
    </citation>
    <scope>IDENTIFICATION</scope>
</reference>
<dbReference type="GO" id="GO:0045892">
    <property type="term" value="P:negative regulation of DNA-templated transcription"/>
    <property type="evidence" value="ECO:0007669"/>
    <property type="project" value="InterPro"/>
</dbReference>
<evidence type="ECO:0000256" key="3">
    <source>
        <dbReference type="ARBA" id="ARBA00022737"/>
    </source>
</evidence>
<dbReference type="GO" id="GO:0045596">
    <property type="term" value="P:negative regulation of cell differentiation"/>
    <property type="evidence" value="ECO:0007669"/>
    <property type="project" value="InterPro"/>
</dbReference>
<dbReference type="Proteomes" id="UP000694386">
    <property type="component" value="Unplaced"/>
</dbReference>
<dbReference type="GO" id="GO:0005737">
    <property type="term" value="C:cytoplasm"/>
    <property type="evidence" value="ECO:0007669"/>
    <property type="project" value="TreeGrafter"/>
</dbReference>
<dbReference type="FunFam" id="3.80.10.10:FF:000079">
    <property type="entry name" value="PRAME family member 18"/>
    <property type="match status" value="1"/>
</dbReference>